<dbReference type="EMBL" id="JAULSU010000001">
    <property type="protein sequence ID" value="KAK0632678.1"/>
    <property type="molecule type" value="Genomic_DNA"/>
</dbReference>
<dbReference type="AlphaFoldDB" id="A0AA40CCT8"/>
<sequence length="257" mass="27873">VFRGASAHMILSSPIPYNLNVKPFVQVNPLSGDLYPFPCQNRTGVEFRTTVEAGKATLVKFTGGAQHAGGSCQFSISYNDPSPGWNSSAEFKTIYSIIAGCPAQFTDESRNLPTATPDQQGRADTAHCGNDFDINCVRQFLVPLPKFLKNGPATFAWTWFNKVGNREMYMTCAPVTITSGTEDEQQIQNLPDIFIANVPNAPEVSNCVTGTSNDHVVLNLPNPGKYGRVIESPNDPPLKPSNYCSGIPPANVLPSFE</sequence>
<evidence type="ECO:0000313" key="1">
    <source>
        <dbReference type="EMBL" id="KAK0632678.1"/>
    </source>
</evidence>
<organism evidence="1 2">
    <name type="scientific">Immersiella caudata</name>
    <dbReference type="NCBI Taxonomy" id="314043"/>
    <lineage>
        <taxon>Eukaryota</taxon>
        <taxon>Fungi</taxon>
        <taxon>Dikarya</taxon>
        <taxon>Ascomycota</taxon>
        <taxon>Pezizomycotina</taxon>
        <taxon>Sordariomycetes</taxon>
        <taxon>Sordariomycetidae</taxon>
        <taxon>Sordariales</taxon>
        <taxon>Lasiosphaeriaceae</taxon>
        <taxon>Immersiella</taxon>
    </lineage>
</organism>
<gene>
    <name evidence="1" type="ORF">B0T14DRAFT_401955</name>
</gene>
<dbReference type="PANTHER" id="PTHR36182">
    <property type="entry name" value="PROTEIN, PUTATIVE (AFU_ORTHOLOGUE AFUA_6G10930)-RELATED"/>
    <property type="match status" value="1"/>
</dbReference>
<name>A0AA40CCT8_9PEZI</name>
<comment type="caution">
    <text evidence="1">The sequence shown here is derived from an EMBL/GenBank/DDBJ whole genome shotgun (WGS) entry which is preliminary data.</text>
</comment>
<accession>A0AA40CCT8</accession>
<dbReference type="Proteomes" id="UP001175000">
    <property type="component" value="Unassembled WGS sequence"/>
</dbReference>
<dbReference type="PANTHER" id="PTHR36182:SF2">
    <property type="entry name" value="LYTIC POLYSACCHARIDE MONOOXYGENASE"/>
    <property type="match status" value="1"/>
</dbReference>
<dbReference type="Gene3D" id="2.70.50.70">
    <property type="match status" value="1"/>
</dbReference>
<protein>
    <recommendedName>
        <fullName evidence="3">Lytic polysaccharide monooxygenase</fullName>
    </recommendedName>
</protein>
<reference evidence="1" key="1">
    <citation type="submission" date="2023-06" db="EMBL/GenBank/DDBJ databases">
        <title>Genome-scale phylogeny and comparative genomics of the fungal order Sordariales.</title>
        <authorList>
            <consortium name="Lawrence Berkeley National Laboratory"/>
            <person name="Hensen N."/>
            <person name="Bonometti L."/>
            <person name="Westerberg I."/>
            <person name="Brannstrom I.O."/>
            <person name="Guillou S."/>
            <person name="Cros-Aarteil S."/>
            <person name="Calhoun S."/>
            <person name="Haridas S."/>
            <person name="Kuo A."/>
            <person name="Mondo S."/>
            <person name="Pangilinan J."/>
            <person name="Riley R."/>
            <person name="Labutti K."/>
            <person name="Andreopoulos B."/>
            <person name="Lipzen A."/>
            <person name="Chen C."/>
            <person name="Yanf M."/>
            <person name="Daum C."/>
            <person name="Ng V."/>
            <person name="Clum A."/>
            <person name="Steindorff A."/>
            <person name="Ohm R."/>
            <person name="Martin F."/>
            <person name="Silar P."/>
            <person name="Natvig D."/>
            <person name="Lalanne C."/>
            <person name="Gautier V."/>
            <person name="Ament-Velasquez S.L."/>
            <person name="Kruys A."/>
            <person name="Hutchinson M.I."/>
            <person name="Powell A.J."/>
            <person name="Barry K."/>
            <person name="Miller A.N."/>
            <person name="Grigoriev I.V."/>
            <person name="Debuchy R."/>
            <person name="Gladieux P."/>
            <person name="Thoren M.H."/>
            <person name="Johannesson H."/>
        </authorList>
    </citation>
    <scope>NUCLEOTIDE SEQUENCE</scope>
    <source>
        <strain evidence="1">CBS 606.72</strain>
    </source>
</reference>
<evidence type="ECO:0008006" key="3">
    <source>
        <dbReference type="Google" id="ProtNLM"/>
    </source>
</evidence>
<feature type="non-terminal residue" evidence="1">
    <location>
        <position position="257"/>
    </location>
</feature>
<proteinExistence type="predicted"/>
<evidence type="ECO:0000313" key="2">
    <source>
        <dbReference type="Proteomes" id="UP001175000"/>
    </source>
</evidence>
<feature type="non-terminal residue" evidence="1">
    <location>
        <position position="1"/>
    </location>
</feature>
<keyword evidence="2" id="KW-1185">Reference proteome</keyword>